<gene>
    <name evidence="1" type="primary">Nfu_g_1_008959</name>
</gene>
<reference evidence="1" key="2">
    <citation type="submission" date="2016-06" db="EMBL/GenBank/DDBJ databases">
        <title>The genome of a short-lived fish provides insights into sex chromosome evolution and the genetic control of aging.</title>
        <authorList>
            <person name="Reichwald K."/>
            <person name="Felder M."/>
            <person name="Petzold A."/>
            <person name="Koch P."/>
            <person name="Groth M."/>
            <person name="Platzer M."/>
        </authorList>
    </citation>
    <scope>NUCLEOTIDE SEQUENCE</scope>
    <source>
        <tissue evidence="1">Brain</tissue>
    </source>
</reference>
<sequence length="140" mass="16694">PFKIIWRVIKLRGLAPPLQYLQKVNFIFSFQSPIPSDRLHTHFETTVRKMTKLLIKYRPYKRPKLCQNCYFNPKWLTSCLMLTMGARDFSVHIGKFYKCTKFHHSTIKKVNRGGSFSLCRWRCRANFIASFLMPLKNINF</sequence>
<accession>A0A1A8IIF2</accession>
<dbReference type="AlphaFoldDB" id="A0A1A8IIF2"/>
<dbReference type="EMBL" id="HAEE01010680">
    <property type="protein sequence ID" value="SBR30730.1"/>
    <property type="molecule type" value="Transcribed_RNA"/>
</dbReference>
<dbReference type="EMBL" id="HAED01010557">
    <property type="protein sequence ID" value="SBQ96769.1"/>
    <property type="molecule type" value="Transcribed_RNA"/>
</dbReference>
<reference evidence="1" key="1">
    <citation type="submission" date="2016-05" db="EMBL/GenBank/DDBJ databases">
        <authorList>
            <person name="Lavstsen T."/>
            <person name="Jespersen J.S."/>
        </authorList>
    </citation>
    <scope>NUCLEOTIDE SEQUENCE</scope>
    <source>
        <tissue evidence="1">Brain</tissue>
    </source>
</reference>
<evidence type="ECO:0000313" key="1">
    <source>
        <dbReference type="EMBL" id="SBQ96769.1"/>
    </source>
</evidence>
<feature type="non-terminal residue" evidence="1">
    <location>
        <position position="1"/>
    </location>
</feature>
<feature type="non-terminal residue" evidence="1">
    <location>
        <position position="140"/>
    </location>
</feature>
<organism evidence="1">
    <name type="scientific">Nothobranchius kuhntae</name>
    <name type="common">Beira killifish</name>
    <dbReference type="NCBI Taxonomy" id="321403"/>
    <lineage>
        <taxon>Eukaryota</taxon>
        <taxon>Metazoa</taxon>
        <taxon>Chordata</taxon>
        <taxon>Craniata</taxon>
        <taxon>Vertebrata</taxon>
        <taxon>Euteleostomi</taxon>
        <taxon>Actinopterygii</taxon>
        <taxon>Neopterygii</taxon>
        <taxon>Teleostei</taxon>
        <taxon>Neoteleostei</taxon>
        <taxon>Acanthomorphata</taxon>
        <taxon>Ovalentaria</taxon>
        <taxon>Atherinomorphae</taxon>
        <taxon>Cyprinodontiformes</taxon>
        <taxon>Nothobranchiidae</taxon>
        <taxon>Nothobranchius</taxon>
    </lineage>
</organism>
<proteinExistence type="predicted"/>
<protein>
    <submittedName>
        <fullName evidence="1">Uncharacterized protein</fullName>
    </submittedName>
</protein>
<name>A0A1A8IIF2_NOTKU</name>